<dbReference type="Pfam" id="PF23778">
    <property type="entry name" value="Phage_holin_2"/>
    <property type="match status" value="1"/>
</dbReference>
<feature type="transmembrane region" description="Helical" evidence="1">
    <location>
        <begin position="6"/>
        <end position="24"/>
    </location>
</feature>
<dbReference type="Proteomes" id="UP000827897">
    <property type="component" value="Segment"/>
</dbReference>
<organism evidence="2 3">
    <name type="scientific">Arthrobacter phage EastWest</name>
    <dbReference type="NCBI Taxonomy" id="2894292"/>
    <lineage>
        <taxon>Viruses</taxon>
        <taxon>Duplodnaviria</taxon>
        <taxon>Heunggongvirae</taxon>
        <taxon>Uroviricota</taxon>
        <taxon>Caudoviricetes</taxon>
        <taxon>Berryhillviridae</taxon>
        <taxon>Eastwestvirus</taxon>
        <taxon>Eastwestvirus eastwest</taxon>
    </lineage>
</organism>
<accession>A0AAE8YK44</accession>
<dbReference type="InterPro" id="IPR056964">
    <property type="entry name" value="Phage_holin"/>
</dbReference>
<keyword evidence="1" id="KW-1133">Transmembrane helix</keyword>
<reference evidence="2" key="1">
    <citation type="submission" date="2021-10" db="EMBL/GenBank/DDBJ databases">
        <authorList>
            <person name="Valenzuela N."/>
            <person name="Pablo J."/>
            <person name="Strother B."/>
            <person name="Cravalho Y."/>
            <person name="Barto Z."/>
            <person name="Kane C."/>
            <person name="Chong R.A."/>
            <person name="Kawasaki K."/>
            <person name="Cruz S."/>
            <person name="Porter M.L."/>
            <person name="Pearce R."/>
            <person name="Hohenstein G."/>
            <person name="Li K."/>
            <person name="Kaniho J."/>
            <person name="Sadones M."/>
            <person name="Hamlin F."/>
            <person name="Daniels M."/>
            <person name="McKee K."/>
            <person name="Reed F."/>
            <person name="Donachie S."/>
            <person name="Bollivar D.W."/>
            <person name="Garlena R.A."/>
            <person name="Russell D.A."/>
            <person name="Jacobs-Sera D."/>
            <person name="Hatfull G.F."/>
        </authorList>
    </citation>
    <scope>NUCLEOTIDE SEQUENCE</scope>
</reference>
<feature type="transmembrane region" description="Helical" evidence="1">
    <location>
        <begin position="36"/>
        <end position="53"/>
    </location>
</feature>
<gene>
    <name evidence="2" type="primary">28</name>
    <name evidence="2" type="ORF">SEA_EASTWEST_28</name>
</gene>
<proteinExistence type="predicted"/>
<keyword evidence="1" id="KW-0812">Transmembrane</keyword>
<keyword evidence="3" id="KW-1185">Reference proteome</keyword>
<dbReference type="EMBL" id="OK999980">
    <property type="protein sequence ID" value="UGL61911.1"/>
    <property type="molecule type" value="Genomic_DNA"/>
</dbReference>
<feature type="transmembrane region" description="Helical" evidence="1">
    <location>
        <begin position="65"/>
        <end position="85"/>
    </location>
</feature>
<protein>
    <submittedName>
        <fullName evidence="2">Membrane protein</fullName>
    </submittedName>
</protein>
<evidence type="ECO:0000313" key="2">
    <source>
        <dbReference type="EMBL" id="UGL61911.1"/>
    </source>
</evidence>
<evidence type="ECO:0000256" key="1">
    <source>
        <dbReference type="SAM" id="Phobius"/>
    </source>
</evidence>
<name>A0AAE8YK44_9CAUD</name>
<evidence type="ECO:0000313" key="3">
    <source>
        <dbReference type="Proteomes" id="UP000827897"/>
    </source>
</evidence>
<sequence length="108" mass="12687">MAFTFFCITALFGALMYLTIYYATRRRWTTYPAGRVLMYLIWALDALIGYALISQFIDDRDLRRHIYEGLILVLTIAVLMIAETIRREGVGLTKRRKMTQEKEHHHGD</sequence>
<keyword evidence="1" id="KW-0472">Membrane</keyword>